<gene>
    <name evidence="2" type="ORF">PV04_09608</name>
</gene>
<evidence type="ECO:0000313" key="3">
    <source>
        <dbReference type="Proteomes" id="UP000054266"/>
    </source>
</evidence>
<dbReference type="HOGENOM" id="CLU_1970261_0_0_1"/>
<feature type="region of interest" description="Disordered" evidence="1">
    <location>
        <begin position="41"/>
        <end position="72"/>
    </location>
</feature>
<sequence>MPVLCTRTRDEVKTEIRDRGNRAPGLRGEVGLLRSAMTNCRSALEERRTRPTFREADRDKAPRHPSTEPAKWESWCLSPPWESHLLKRDSLSASGAFCVQEKSTGRPDAGLCKHETQSLFTVAMHYR</sequence>
<evidence type="ECO:0000313" key="2">
    <source>
        <dbReference type="EMBL" id="KIW64690.1"/>
    </source>
</evidence>
<dbReference type="AlphaFoldDB" id="A0A0D2FCV0"/>
<name>A0A0D2FCV0_9EURO</name>
<proteinExistence type="predicted"/>
<dbReference type="EMBL" id="KN846961">
    <property type="protein sequence ID" value="KIW64690.1"/>
    <property type="molecule type" value="Genomic_DNA"/>
</dbReference>
<feature type="compositionally biased region" description="Basic and acidic residues" evidence="1">
    <location>
        <begin position="43"/>
        <end position="66"/>
    </location>
</feature>
<protein>
    <submittedName>
        <fullName evidence="2">Uncharacterized protein</fullName>
    </submittedName>
</protein>
<reference evidence="2 3" key="1">
    <citation type="submission" date="2015-01" db="EMBL/GenBank/DDBJ databases">
        <title>The Genome Sequence of Capronia semiimmersa CBS27337.</title>
        <authorList>
            <consortium name="The Broad Institute Genomics Platform"/>
            <person name="Cuomo C."/>
            <person name="de Hoog S."/>
            <person name="Gorbushina A."/>
            <person name="Stielow B."/>
            <person name="Teixiera M."/>
            <person name="Abouelleil A."/>
            <person name="Chapman S.B."/>
            <person name="Priest M."/>
            <person name="Young S.K."/>
            <person name="Wortman J."/>
            <person name="Nusbaum C."/>
            <person name="Birren B."/>
        </authorList>
    </citation>
    <scope>NUCLEOTIDE SEQUENCE [LARGE SCALE GENOMIC DNA]</scope>
    <source>
        <strain evidence="2 3">CBS 27337</strain>
    </source>
</reference>
<keyword evidence="3" id="KW-1185">Reference proteome</keyword>
<dbReference type="Proteomes" id="UP000054266">
    <property type="component" value="Unassembled WGS sequence"/>
</dbReference>
<evidence type="ECO:0000256" key="1">
    <source>
        <dbReference type="SAM" id="MobiDB-lite"/>
    </source>
</evidence>
<accession>A0A0D2FCV0</accession>
<organism evidence="2 3">
    <name type="scientific">Phialophora macrospora</name>
    <dbReference type="NCBI Taxonomy" id="1851006"/>
    <lineage>
        <taxon>Eukaryota</taxon>
        <taxon>Fungi</taxon>
        <taxon>Dikarya</taxon>
        <taxon>Ascomycota</taxon>
        <taxon>Pezizomycotina</taxon>
        <taxon>Eurotiomycetes</taxon>
        <taxon>Chaetothyriomycetidae</taxon>
        <taxon>Chaetothyriales</taxon>
        <taxon>Herpotrichiellaceae</taxon>
        <taxon>Phialophora</taxon>
    </lineage>
</organism>